<keyword evidence="1" id="KW-1133">Transmembrane helix</keyword>
<keyword evidence="1" id="KW-0812">Transmembrane</keyword>
<gene>
    <name evidence="2" type="ORF">KO481_35760</name>
</gene>
<dbReference type="EMBL" id="JAHKNI010000017">
    <property type="protein sequence ID" value="MBU3066864.1"/>
    <property type="molecule type" value="Genomic_DNA"/>
</dbReference>
<feature type="transmembrane region" description="Helical" evidence="1">
    <location>
        <begin position="19"/>
        <end position="36"/>
    </location>
</feature>
<evidence type="ECO:0000313" key="2">
    <source>
        <dbReference type="EMBL" id="MBU3066864.1"/>
    </source>
</evidence>
<organism evidence="2 3">
    <name type="scientific">Nocardia albiluteola</name>
    <dbReference type="NCBI Taxonomy" id="2842303"/>
    <lineage>
        <taxon>Bacteria</taxon>
        <taxon>Bacillati</taxon>
        <taxon>Actinomycetota</taxon>
        <taxon>Actinomycetes</taxon>
        <taxon>Mycobacteriales</taxon>
        <taxon>Nocardiaceae</taxon>
        <taxon>Nocardia</taxon>
    </lineage>
</organism>
<feature type="transmembrane region" description="Helical" evidence="1">
    <location>
        <begin position="99"/>
        <end position="119"/>
    </location>
</feature>
<feature type="transmembrane region" description="Helical" evidence="1">
    <location>
        <begin position="201"/>
        <end position="218"/>
    </location>
</feature>
<dbReference type="Proteomes" id="UP000733379">
    <property type="component" value="Unassembled WGS sequence"/>
</dbReference>
<keyword evidence="1" id="KW-0472">Membrane</keyword>
<evidence type="ECO:0000313" key="3">
    <source>
        <dbReference type="Proteomes" id="UP000733379"/>
    </source>
</evidence>
<feature type="transmembrane region" description="Helical" evidence="1">
    <location>
        <begin position="230"/>
        <end position="257"/>
    </location>
</feature>
<feature type="transmembrane region" description="Helical" evidence="1">
    <location>
        <begin position="56"/>
        <end position="78"/>
    </location>
</feature>
<accession>A0ABS6B9B4</accession>
<evidence type="ECO:0000256" key="1">
    <source>
        <dbReference type="SAM" id="Phobius"/>
    </source>
</evidence>
<feature type="transmembrane region" description="Helical" evidence="1">
    <location>
        <begin position="303"/>
        <end position="327"/>
    </location>
</feature>
<protein>
    <submittedName>
        <fullName evidence="2">Uncharacterized protein</fullName>
    </submittedName>
</protein>
<keyword evidence="3" id="KW-1185">Reference proteome</keyword>
<feature type="transmembrane region" description="Helical" evidence="1">
    <location>
        <begin position="131"/>
        <end position="149"/>
    </location>
</feature>
<reference evidence="2 3" key="1">
    <citation type="submission" date="2021-06" db="EMBL/GenBank/DDBJ databases">
        <title>Actinomycetes sequencing.</title>
        <authorList>
            <person name="Shan Q."/>
        </authorList>
    </citation>
    <scope>NUCLEOTIDE SEQUENCE [LARGE SCALE GENOMIC DNA]</scope>
    <source>
        <strain evidence="2 3">NEAU-G5</strain>
    </source>
</reference>
<proteinExistence type="predicted"/>
<comment type="caution">
    <text evidence="2">The sequence shown here is derived from an EMBL/GenBank/DDBJ whole genome shotgun (WGS) entry which is preliminary data.</text>
</comment>
<dbReference type="RefSeq" id="WP_215922952.1">
    <property type="nucleotide sequence ID" value="NZ_JAHKNI010000017.1"/>
</dbReference>
<feature type="transmembrane region" description="Helical" evidence="1">
    <location>
        <begin position="269"/>
        <end position="291"/>
    </location>
</feature>
<sequence length="336" mass="35391">MAESVPGTDLDLERKIGSALRWSLVVAAGFVAFAWITTQVKTVRAASPWQNDPYDVVVSFTEFLVPALACLVVARMVLRRSGEPQPRYRTVQLLRAAAASTLLVTATMIADWIAVVVRAGLRTWSAPTTPLLVGALALLTAGAVTNAAVQRNALGRLPSAHIRRGDWLDDLVPLVTLVTGRDPENWAHRCAPMIAFVRRHFIAVTALAAVTSALALALTQAVGEGWTDPLLFVFAVVVAAGGFFAAAVMCNGYLVVVARPRATGRVRRALRAAGACGALGLPATVAVRAGILHVIGHDHDVSVAHLLVLILAGAALAAAVAFAAALVRRRPPAPER</sequence>
<name>A0ABS6B9B4_9NOCA</name>